<evidence type="ECO:0000313" key="1">
    <source>
        <dbReference type="EMBL" id="WOO33784.1"/>
    </source>
</evidence>
<keyword evidence="2" id="KW-1185">Reference proteome</keyword>
<dbReference type="Proteomes" id="UP001303211">
    <property type="component" value="Chromosome"/>
</dbReference>
<protein>
    <submittedName>
        <fullName evidence="1">Uncharacterized protein</fullName>
    </submittedName>
</protein>
<dbReference type="EMBL" id="CP136921">
    <property type="protein sequence ID" value="WOO33784.1"/>
    <property type="molecule type" value="Genomic_DNA"/>
</dbReference>
<name>A0ABZ0J9Q3_9BURK</name>
<gene>
    <name evidence="1" type="ORF">P4826_06895</name>
</gene>
<reference evidence="1 2" key="1">
    <citation type="submission" date="2023-03" db="EMBL/GenBank/DDBJ databases">
        <title>Diaphorobacter basophil sp. nov., isolated from a sewage-treatment plant.</title>
        <authorList>
            <person name="Yang K."/>
        </authorList>
    </citation>
    <scope>NUCLEOTIDE SEQUENCE [LARGE SCALE GENOMIC DNA]</scope>
    <source>
        <strain evidence="1 2">Y-1</strain>
    </source>
</reference>
<dbReference type="RefSeq" id="WP_317703116.1">
    <property type="nucleotide sequence ID" value="NZ_CP136921.1"/>
</dbReference>
<proteinExistence type="predicted"/>
<evidence type="ECO:0000313" key="2">
    <source>
        <dbReference type="Proteomes" id="UP001303211"/>
    </source>
</evidence>
<sequence length="75" mass="8358">MATAQPMYHAPTFEPTVDEIATLKQLEMGEAIAVPDALKHHLSGRLLDWGYIGKSPTGVFHITDTGRKLIRRQDN</sequence>
<organism evidence="1 2">
    <name type="scientific">Diaphorobacter limosus</name>
    <dbReference type="NCBI Taxonomy" id="3036128"/>
    <lineage>
        <taxon>Bacteria</taxon>
        <taxon>Pseudomonadati</taxon>
        <taxon>Pseudomonadota</taxon>
        <taxon>Betaproteobacteria</taxon>
        <taxon>Burkholderiales</taxon>
        <taxon>Comamonadaceae</taxon>
        <taxon>Diaphorobacter</taxon>
    </lineage>
</organism>
<accession>A0ABZ0J9Q3</accession>